<proteinExistence type="predicted"/>
<dbReference type="Pfam" id="PF00793">
    <property type="entry name" value="DAHP_synth_1"/>
    <property type="match status" value="1"/>
</dbReference>
<dbReference type="UniPathway" id="UPA00121">
    <property type="reaction ID" value="UER00345"/>
</dbReference>
<dbReference type="InterPro" id="IPR041071">
    <property type="entry name" value="DAHP_snth_FXD"/>
</dbReference>
<protein>
    <submittedName>
        <fullName evidence="4">3-deoxy-D-arabinoheptulosonate-7-phosphate synthase</fullName>
    </submittedName>
</protein>
<evidence type="ECO:0000256" key="1">
    <source>
        <dbReference type="ARBA" id="ARBA00022679"/>
    </source>
</evidence>
<dbReference type="EMBL" id="FTMS01000011">
    <property type="protein sequence ID" value="SIQ57746.1"/>
    <property type="molecule type" value="Genomic_DNA"/>
</dbReference>
<dbReference type="CDD" id="cd04905">
    <property type="entry name" value="ACT_CM-PDT"/>
    <property type="match status" value="1"/>
</dbReference>
<reference evidence="4 5" key="1">
    <citation type="submission" date="2017-01" db="EMBL/GenBank/DDBJ databases">
        <authorList>
            <person name="Mah S.A."/>
            <person name="Swanson W.J."/>
            <person name="Moy G.W."/>
            <person name="Vacquier V.D."/>
        </authorList>
    </citation>
    <scope>NUCLEOTIDE SEQUENCE [LARGE SCALE GENOMIC DNA]</scope>
    <source>
        <strain evidence="4 5">ASpG1</strain>
    </source>
</reference>
<dbReference type="Proteomes" id="UP000186400">
    <property type="component" value="Unassembled WGS sequence"/>
</dbReference>
<dbReference type="CDD" id="cd13631">
    <property type="entry name" value="PBP2_Ct-PDT_like"/>
    <property type="match status" value="1"/>
</dbReference>
<dbReference type="InterPro" id="IPR006218">
    <property type="entry name" value="DAHP1/KDSA"/>
</dbReference>
<evidence type="ECO:0000313" key="5">
    <source>
        <dbReference type="Proteomes" id="UP000186400"/>
    </source>
</evidence>
<dbReference type="GO" id="GO:0004664">
    <property type="term" value="F:prephenate dehydratase activity"/>
    <property type="evidence" value="ECO:0007669"/>
    <property type="project" value="InterPro"/>
</dbReference>
<dbReference type="InterPro" id="IPR045865">
    <property type="entry name" value="ACT-like_dom_sf"/>
</dbReference>
<dbReference type="Pfam" id="PF18152">
    <property type="entry name" value="DAHP_snth_FXD"/>
    <property type="match status" value="1"/>
</dbReference>
<dbReference type="PANTHER" id="PTHR43018">
    <property type="entry name" value="PHOSPHO-2-DEHYDRO-3-DEOXYHEPTONATE ALDOLASE"/>
    <property type="match status" value="1"/>
</dbReference>
<dbReference type="SUPFAM" id="SSF51569">
    <property type="entry name" value="Aldolase"/>
    <property type="match status" value="1"/>
</dbReference>
<organism evidence="4 5">
    <name type="scientific">Alkalispirochaeta americana</name>
    <dbReference type="NCBI Taxonomy" id="159291"/>
    <lineage>
        <taxon>Bacteria</taxon>
        <taxon>Pseudomonadati</taxon>
        <taxon>Spirochaetota</taxon>
        <taxon>Spirochaetia</taxon>
        <taxon>Spirochaetales</taxon>
        <taxon>Spirochaetaceae</taxon>
        <taxon>Alkalispirochaeta</taxon>
    </lineage>
</organism>
<dbReference type="InterPro" id="IPR002912">
    <property type="entry name" value="ACT_dom"/>
</dbReference>
<dbReference type="RefSeq" id="WP_076488999.1">
    <property type="nucleotide sequence ID" value="NZ_FTMS01000011.1"/>
</dbReference>
<keyword evidence="1" id="KW-0808">Transferase</keyword>
<dbReference type="SUPFAM" id="SSF55021">
    <property type="entry name" value="ACT-like"/>
    <property type="match status" value="1"/>
</dbReference>
<dbReference type="Gene3D" id="3.30.70.260">
    <property type="match status" value="1"/>
</dbReference>
<dbReference type="GO" id="GO:0009094">
    <property type="term" value="P:L-phenylalanine biosynthetic process"/>
    <property type="evidence" value="ECO:0007669"/>
    <property type="project" value="UniProtKB-UniPathway"/>
</dbReference>
<dbReference type="Gene3D" id="3.40.190.10">
    <property type="entry name" value="Periplasmic binding protein-like II"/>
    <property type="match status" value="2"/>
</dbReference>
<dbReference type="InterPro" id="IPR013785">
    <property type="entry name" value="Aldolase_TIM"/>
</dbReference>
<dbReference type="PROSITE" id="PS51171">
    <property type="entry name" value="PREPHENATE_DEHYDR_3"/>
    <property type="match status" value="1"/>
</dbReference>
<dbReference type="SUPFAM" id="SSF53850">
    <property type="entry name" value="Periplasmic binding protein-like II"/>
    <property type="match status" value="1"/>
</dbReference>
<feature type="domain" description="Prephenate dehydratase" evidence="2">
    <location>
        <begin position="363"/>
        <end position="544"/>
    </location>
</feature>
<gene>
    <name evidence="4" type="ORF">SAMN05920897_11123</name>
</gene>
<sequence>MVVVLEKGVTPREKEAVRAFLTDRGFQVREVAGEEETILGAVGSGQVDHREVEMQPGVARVVPITKPYKLASREFKKADSVFSVGPVKIGGNRLVVIAGPCAVESREQILECADIVASAGGVMLRGGAFKPRTSPYSFQGLGEEGLRYMKEAGERYGMPVITEIVAPHQVEIMRDYVDVFQIGARNMQNFELLKVLGAEGRPVMLKRGLSATIEEWLMAAEYLLAHGAEDIILCERGIRTFETYTRNSLDISSIPVVKKLSHLPVFVDPSHATGLRDQVIPVGLAGIVAGADGLIVEVHPDPPRAASDGPQTLYPEQFEKLLRDIEVLSPVVEREVARLPRKTAKPVPGSEAGQKAVQEGPQAVGFQGAKGAFSEAALLRHFSDVPQGVEPRSFPNFRDVFEAVLSGEVQCGIVPLENSLMGSIHQNYDLLLQYPDVTIVGETQIRIEHSLIGTPDSSIETIKEVISQGPGIEQCRDFLDAHPDWTITPFFDTAGSVAHLRDSGDSSVAAIANARTADVYGMKVLRQGIESNPRNYTRFAILVREDQAEAVAGANMATIVFSTPDKPGALYQCMKILAQRKLNLKKLESRPLLGQPWRYMFYADIELTGDEAHFDQAMKELDGETHDLRLLGTFREARGYTRS</sequence>
<dbReference type="InterPro" id="IPR052899">
    <property type="entry name" value="Class-I_DAHP_synthase"/>
</dbReference>
<name>A0A1N6TXC8_9SPIO</name>
<dbReference type="InterPro" id="IPR006268">
    <property type="entry name" value="DAHP_syn_2"/>
</dbReference>
<dbReference type="AlphaFoldDB" id="A0A1N6TXC8"/>
<dbReference type="OrthoDB" id="9780456at2"/>
<evidence type="ECO:0000313" key="4">
    <source>
        <dbReference type="EMBL" id="SIQ57746.1"/>
    </source>
</evidence>
<dbReference type="InterPro" id="IPR001086">
    <property type="entry name" value="Preph_deHydtase"/>
</dbReference>
<dbReference type="PANTHER" id="PTHR43018:SF1">
    <property type="entry name" value="PROTEIN AROA(G)"/>
    <property type="match status" value="1"/>
</dbReference>
<dbReference type="GO" id="GO:0016740">
    <property type="term" value="F:transferase activity"/>
    <property type="evidence" value="ECO:0007669"/>
    <property type="project" value="UniProtKB-KW"/>
</dbReference>
<dbReference type="PROSITE" id="PS51671">
    <property type="entry name" value="ACT"/>
    <property type="match status" value="1"/>
</dbReference>
<dbReference type="NCBIfam" id="NF009239">
    <property type="entry name" value="PRK12595.1"/>
    <property type="match status" value="1"/>
</dbReference>
<evidence type="ECO:0000259" key="3">
    <source>
        <dbReference type="PROSITE" id="PS51671"/>
    </source>
</evidence>
<dbReference type="NCBIfam" id="NF006421">
    <property type="entry name" value="PRK08673.1"/>
    <property type="match status" value="1"/>
</dbReference>
<dbReference type="NCBIfam" id="TIGR01361">
    <property type="entry name" value="DAHP_synth_Bsub"/>
    <property type="match status" value="1"/>
</dbReference>
<accession>A0A1N6TXC8</accession>
<evidence type="ECO:0000259" key="2">
    <source>
        <dbReference type="PROSITE" id="PS51171"/>
    </source>
</evidence>
<dbReference type="GO" id="GO:0016832">
    <property type="term" value="F:aldehyde-lyase activity"/>
    <property type="evidence" value="ECO:0007669"/>
    <property type="project" value="InterPro"/>
</dbReference>
<keyword evidence="5" id="KW-1185">Reference proteome</keyword>
<feature type="domain" description="ACT" evidence="3">
    <location>
        <begin position="558"/>
        <end position="635"/>
    </location>
</feature>
<dbReference type="Gene3D" id="3.20.20.70">
    <property type="entry name" value="Aldolase class I"/>
    <property type="match status" value="1"/>
</dbReference>
<dbReference type="STRING" id="159291.SAMN05920897_11123"/>
<dbReference type="Pfam" id="PF00800">
    <property type="entry name" value="PDT"/>
    <property type="match status" value="1"/>
</dbReference>
<dbReference type="Gene3D" id="3.30.70.1140">
    <property type="entry name" value="Phospho-2-dehydro-3-deoxyheptonate aldolase, domain 1"/>
    <property type="match status" value="1"/>
</dbReference>